<name>A0ABQ9JHX0_9CUCU</name>
<gene>
    <name evidence="1" type="ORF">NQ317_010244</name>
</gene>
<evidence type="ECO:0000313" key="1">
    <source>
        <dbReference type="EMBL" id="KAJ8977623.1"/>
    </source>
</evidence>
<organism evidence="1 2">
    <name type="scientific">Molorchus minor</name>
    <dbReference type="NCBI Taxonomy" id="1323400"/>
    <lineage>
        <taxon>Eukaryota</taxon>
        <taxon>Metazoa</taxon>
        <taxon>Ecdysozoa</taxon>
        <taxon>Arthropoda</taxon>
        <taxon>Hexapoda</taxon>
        <taxon>Insecta</taxon>
        <taxon>Pterygota</taxon>
        <taxon>Neoptera</taxon>
        <taxon>Endopterygota</taxon>
        <taxon>Coleoptera</taxon>
        <taxon>Polyphaga</taxon>
        <taxon>Cucujiformia</taxon>
        <taxon>Chrysomeloidea</taxon>
        <taxon>Cerambycidae</taxon>
        <taxon>Lamiinae</taxon>
        <taxon>Monochamini</taxon>
        <taxon>Molorchus</taxon>
    </lineage>
</organism>
<protein>
    <submittedName>
        <fullName evidence="1">Uncharacterized protein</fullName>
    </submittedName>
</protein>
<sequence length="82" mass="9595">MSKSLKKFKDNMPKPCWLEILENEFGQAYHDDTSTYFDHLEKSLDGVPPHCIVNYMIKRSCRMPLAVKQLLPNQDVNILKEL</sequence>
<reference evidence="1" key="1">
    <citation type="journal article" date="2023" name="Insect Mol. Biol.">
        <title>Genome sequencing provides insights into the evolution of gene families encoding plant cell wall-degrading enzymes in longhorned beetles.</title>
        <authorList>
            <person name="Shin N.R."/>
            <person name="Okamura Y."/>
            <person name="Kirsch R."/>
            <person name="Pauchet Y."/>
        </authorList>
    </citation>
    <scope>NUCLEOTIDE SEQUENCE</scope>
    <source>
        <strain evidence="1">MMC_N1</strain>
    </source>
</reference>
<evidence type="ECO:0000313" key="2">
    <source>
        <dbReference type="Proteomes" id="UP001162164"/>
    </source>
</evidence>
<dbReference type="Proteomes" id="UP001162164">
    <property type="component" value="Unassembled WGS sequence"/>
</dbReference>
<dbReference type="EMBL" id="JAPWTJ010000525">
    <property type="protein sequence ID" value="KAJ8977623.1"/>
    <property type="molecule type" value="Genomic_DNA"/>
</dbReference>
<comment type="caution">
    <text evidence="1">The sequence shown here is derived from an EMBL/GenBank/DDBJ whole genome shotgun (WGS) entry which is preliminary data.</text>
</comment>
<proteinExistence type="predicted"/>
<accession>A0ABQ9JHX0</accession>
<keyword evidence="2" id="KW-1185">Reference proteome</keyword>